<dbReference type="Proteomes" id="UP000306102">
    <property type="component" value="Unassembled WGS sequence"/>
</dbReference>
<keyword evidence="2" id="KW-1185">Reference proteome</keyword>
<organism evidence="1 2">
    <name type="scientific">Camellia sinensis var. sinensis</name>
    <name type="common">China tea</name>
    <dbReference type="NCBI Taxonomy" id="542762"/>
    <lineage>
        <taxon>Eukaryota</taxon>
        <taxon>Viridiplantae</taxon>
        <taxon>Streptophyta</taxon>
        <taxon>Embryophyta</taxon>
        <taxon>Tracheophyta</taxon>
        <taxon>Spermatophyta</taxon>
        <taxon>Magnoliopsida</taxon>
        <taxon>eudicotyledons</taxon>
        <taxon>Gunneridae</taxon>
        <taxon>Pentapetalae</taxon>
        <taxon>asterids</taxon>
        <taxon>Ericales</taxon>
        <taxon>Theaceae</taxon>
        <taxon>Camellia</taxon>
    </lineage>
</organism>
<name>A0A4S4DBC8_CAMSN</name>
<accession>A0A4S4DBC8</accession>
<sequence>MFNITRNSPEYHREVVGLSREVYRSIMNINGSLRNVQNVRLTLRTSLKTYRNVQNITGKKRTNEMNDPKYAYPYPAQGTNGVNLWSPDDRLDNHPDDRVKHLSTAVVTLSTAAISLFAERLTG</sequence>
<reference evidence="1 2" key="1">
    <citation type="journal article" date="2018" name="Proc. Natl. Acad. Sci. U.S.A.">
        <title>Draft genome sequence of Camellia sinensis var. sinensis provides insights into the evolution of the tea genome and tea quality.</title>
        <authorList>
            <person name="Wei C."/>
            <person name="Yang H."/>
            <person name="Wang S."/>
            <person name="Zhao J."/>
            <person name="Liu C."/>
            <person name="Gao L."/>
            <person name="Xia E."/>
            <person name="Lu Y."/>
            <person name="Tai Y."/>
            <person name="She G."/>
            <person name="Sun J."/>
            <person name="Cao H."/>
            <person name="Tong W."/>
            <person name="Gao Q."/>
            <person name="Li Y."/>
            <person name="Deng W."/>
            <person name="Jiang X."/>
            <person name="Wang W."/>
            <person name="Chen Q."/>
            <person name="Zhang S."/>
            <person name="Li H."/>
            <person name="Wu J."/>
            <person name="Wang P."/>
            <person name="Li P."/>
            <person name="Shi C."/>
            <person name="Zheng F."/>
            <person name="Jian J."/>
            <person name="Huang B."/>
            <person name="Shan D."/>
            <person name="Shi M."/>
            <person name="Fang C."/>
            <person name="Yue Y."/>
            <person name="Li F."/>
            <person name="Li D."/>
            <person name="Wei S."/>
            <person name="Han B."/>
            <person name="Jiang C."/>
            <person name="Yin Y."/>
            <person name="Xia T."/>
            <person name="Zhang Z."/>
            <person name="Bennetzen J.L."/>
            <person name="Zhao S."/>
            <person name="Wan X."/>
        </authorList>
    </citation>
    <scope>NUCLEOTIDE SEQUENCE [LARGE SCALE GENOMIC DNA]</scope>
    <source>
        <strain evidence="2">cv. Shuchazao</strain>
        <tissue evidence="1">Leaf</tissue>
    </source>
</reference>
<evidence type="ECO:0000313" key="2">
    <source>
        <dbReference type="Proteomes" id="UP000306102"/>
    </source>
</evidence>
<dbReference type="AlphaFoldDB" id="A0A4S4DBC8"/>
<protein>
    <submittedName>
        <fullName evidence="1">Uncharacterized protein</fullName>
    </submittedName>
</protein>
<dbReference type="EMBL" id="SDRB02011956">
    <property type="protein sequence ID" value="THF99403.1"/>
    <property type="molecule type" value="Genomic_DNA"/>
</dbReference>
<evidence type="ECO:0000313" key="1">
    <source>
        <dbReference type="EMBL" id="THF99403.1"/>
    </source>
</evidence>
<proteinExistence type="predicted"/>
<gene>
    <name evidence="1" type="ORF">TEA_019129</name>
</gene>
<comment type="caution">
    <text evidence="1">The sequence shown here is derived from an EMBL/GenBank/DDBJ whole genome shotgun (WGS) entry which is preliminary data.</text>
</comment>